<dbReference type="Proteomes" id="UP000439780">
    <property type="component" value="Unassembled WGS sequence"/>
</dbReference>
<accession>A0A845ALR8</accession>
<comment type="caution">
    <text evidence="2">The sequence shown here is derived from an EMBL/GenBank/DDBJ whole genome shotgun (WGS) entry which is preliminary data.</text>
</comment>
<dbReference type="RefSeq" id="WP_160753755.1">
    <property type="nucleotide sequence ID" value="NZ_WTYA01000008.1"/>
</dbReference>
<evidence type="ECO:0000313" key="2">
    <source>
        <dbReference type="EMBL" id="MXP29466.1"/>
    </source>
</evidence>
<dbReference type="AlphaFoldDB" id="A0A845ALR8"/>
<dbReference type="EMBL" id="WTYA01000008">
    <property type="protein sequence ID" value="MXP29466.1"/>
    <property type="molecule type" value="Genomic_DNA"/>
</dbReference>
<keyword evidence="1" id="KW-0472">Membrane</keyword>
<name>A0A845ALR8_9SPHN</name>
<keyword evidence="1" id="KW-0812">Transmembrane</keyword>
<evidence type="ECO:0000313" key="3">
    <source>
        <dbReference type="Proteomes" id="UP000439780"/>
    </source>
</evidence>
<sequence>MADPLVGSSQAQAMLRRVSPEGRARALREHKRLQKRRAILLGKLALALLLIAGALFAYETVFGGLFPTAISIAALALVAAIFWSVWTSRERVLQSPSRQKIALPQLPRAAGAWLEARSVSLPQPCETLALDIAKQIEAMEPQVTHLNPGKPAAQSVQRLLAVELPALLDRHAQIPEQLRHLPQSGGQSANDHLQNGLEIVRAEVSRMAEQLALGDFDSLATQDRFLELKYQSDAISNC</sequence>
<keyword evidence="1" id="KW-1133">Transmembrane helix</keyword>
<gene>
    <name evidence="2" type="ORF">GRI58_11620</name>
</gene>
<feature type="transmembrane region" description="Helical" evidence="1">
    <location>
        <begin position="38"/>
        <end position="58"/>
    </location>
</feature>
<feature type="transmembrane region" description="Helical" evidence="1">
    <location>
        <begin position="64"/>
        <end position="86"/>
    </location>
</feature>
<organism evidence="2 3">
    <name type="scientific">Qipengyuania algicida</name>
    <dbReference type="NCBI Taxonomy" id="1836209"/>
    <lineage>
        <taxon>Bacteria</taxon>
        <taxon>Pseudomonadati</taxon>
        <taxon>Pseudomonadota</taxon>
        <taxon>Alphaproteobacteria</taxon>
        <taxon>Sphingomonadales</taxon>
        <taxon>Erythrobacteraceae</taxon>
        <taxon>Qipengyuania</taxon>
    </lineage>
</organism>
<protein>
    <submittedName>
        <fullName evidence="2">Uncharacterized protein</fullName>
    </submittedName>
</protein>
<reference evidence="2 3" key="1">
    <citation type="submission" date="2019-12" db="EMBL/GenBank/DDBJ databases">
        <title>Genomic-based taxomic classification of the family Erythrobacteraceae.</title>
        <authorList>
            <person name="Xu L."/>
        </authorList>
    </citation>
    <scope>NUCLEOTIDE SEQUENCE [LARGE SCALE GENOMIC DNA]</scope>
    <source>
        <strain evidence="2 3">KEMB 9005-328</strain>
    </source>
</reference>
<proteinExistence type="predicted"/>
<keyword evidence="3" id="KW-1185">Reference proteome</keyword>
<evidence type="ECO:0000256" key="1">
    <source>
        <dbReference type="SAM" id="Phobius"/>
    </source>
</evidence>
<dbReference type="OrthoDB" id="7594143at2"/>